<dbReference type="EMBL" id="CP031150">
    <property type="protein sequence ID" value="AXG06676.1"/>
    <property type="molecule type" value="Genomic_DNA"/>
</dbReference>
<sequence>MGILDTLLSLLGLGGSSDDDRRETTVSVEREASTETEAAVKGTDEAAAGTDAAASTESLVDGTNEAAEPAEAVETGSVETELDTATAESEGETTGEHEATIDIEDAEGEEAADADPESVEVIKGIGPAYAERLANAGVHSVSDLAAADVTDLAAAVDLSETRVGRWIERAQDR</sequence>
<proteinExistence type="predicted"/>
<dbReference type="InterPro" id="IPR010995">
    <property type="entry name" value="DNA_repair_Rad51/TF_NusA_a-hlx"/>
</dbReference>
<feature type="compositionally biased region" description="Basic and acidic residues" evidence="1">
    <location>
        <begin position="18"/>
        <end position="33"/>
    </location>
</feature>
<dbReference type="EMBL" id="CP031148">
    <property type="protein sequence ID" value="AXG10051.1"/>
    <property type="molecule type" value="Genomic_DNA"/>
</dbReference>
<dbReference type="Gene3D" id="1.10.150.20">
    <property type="entry name" value="5' to 3' exonuclease, C-terminal subdomain"/>
    <property type="match status" value="1"/>
</dbReference>
<dbReference type="Pfam" id="PF14520">
    <property type="entry name" value="HHH_5"/>
    <property type="match status" value="1"/>
</dbReference>
<evidence type="ECO:0000313" key="3">
    <source>
        <dbReference type="EMBL" id="AXG10051.1"/>
    </source>
</evidence>
<dbReference type="GO" id="GO:0000166">
    <property type="term" value="F:nucleotide binding"/>
    <property type="evidence" value="ECO:0007669"/>
    <property type="project" value="InterPro"/>
</dbReference>
<reference evidence="2 5" key="2">
    <citation type="submission" date="2018-07" db="EMBL/GenBank/DDBJ databases">
        <title>Genome sequences of Haloplanus sp. CBA1113.</title>
        <authorList>
            <person name="Kim Y.B."/>
            <person name="Roh S.W."/>
        </authorList>
    </citation>
    <scope>NUCLEOTIDE SEQUENCE [LARGE SCALE GENOMIC DNA]</scope>
    <source>
        <strain evidence="2 5">CBA1113</strain>
    </source>
</reference>
<dbReference type="AlphaFoldDB" id="A0A345E3A4"/>
<dbReference type="Proteomes" id="UP000253273">
    <property type="component" value="Chromosome"/>
</dbReference>
<dbReference type="KEGG" id="haj:DU500_09675"/>
<name>A0A345E3A4_9EURY</name>
<dbReference type="Proteomes" id="UP000252985">
    <property type="component" value="Chromosome"/>
</dbReference>
<dbReference type="GeneID" id="37287197"/>
<accession>A0A345E3A4</accession>
<evidence type="ECO:0000313" key="2">
    <source>
        <dbReference type="EMBL" id="AXG06676.1"/>
    </source>
</evidence>
<organism evidence="2 5">
    <name type="scientific">Haloplanus rubicundus</name>
    <dbReference type="NCBI Taxonomy" id="1547898"/>
    <lineage>
        <taxon>Archaea</taxon>
        <taxon>Methanobacteriati</taxon>
        <taxon>Methanobacteriota</taxon>
        <taxon>Stenosarchaea group</taxon>
        <taxon>Halobacteria</taxon>
        <taxon>Halobacteriales</taxon>
        <taxon>Haloferacaceae</taxon>
        <taxon>Haloplanus</taxon>
    </lineage>
</organism>
<dbReference type="KEGG" id="haq:DU484_09425"/>
<dbReference type="RefSeq" id="WP_114585813.1">
    <property type="nucleotide sequence ID" value="NZ_CP031148.1"/>
</dbReference>
<evidence type="ECO:0000256" key="1">
    <source>
        <dbReference type="SAM" id="MobiDB-lite"/>
    </source>
</evidence>
<reference evidence="3 4" key="1">
    <citation type="submission" date="2018-07" db="EMBL/GenBank/DDBJ databases">
        <title>Genome sequences of Haloplanus sp. CBA1112.</title>
        <authorList>
            <person name="Kim Y.B."/>
            <person name="Roh S.W."/>
        </authorList>
    </citation>
    <scope>NUCLEOTIDE SEQUENCE [LARGE SCALE GENOMIC DNA]</scope>
    <source>
        <strain evidence="3 4">CBA1112</strain>
    </source>
</reference>
<protein>
    <submittedName>
        <fullName evidence="2">Helix-hairpin-helix domain-containing protein</fullName>
    </submittedName>
</protein>
<dbReference type="SUPFAM" id="SSF47794">
    <property type="entry name" value="Rad51 N-terminal domain-like"/>
    <property type="match status" value="1"/>
</dbReference>
<evidence type="ECO:0000313" key="4">
    <source>
        <dbReference type="Proteomes" id="UP000252985"/>
    </source>
</evidence>
<feature type="compositionally biased region" description="Low complexity" evidence="1">
    <location>
        <begin position="45"/>
        <end position="58"/>
    </location>
</feature>
<gene>
    <name evidence="3" type="ORF">DU484_09425</name>
    <name evidence="2" type="ORF">DU500_09675</name>
</gene>
<evidence type="ECO:0000313" key="5">
    <source>
        <dbReference type="Proteomes" id="UP000253273"/>
    </source>
</evidence>
<keyword evidence="5" id="KW-1185">Reference proteome</keyword>
<feature type="region of interest" description="Disordered" evidence="1">
    <location>
        <begin position="11"/>
        <end position="98"/>
    </location>
</feature>
<accession>A0A345ECX9</accession>